<sequence>METSLTIDVGILQFIQKLRSMAYSVYKELGRGYSESVYQRALCIELQIARIEYDIEIPIVIPYKGHSVGQVRADIIVRSACPIILETKINRFFRDEERCQLTRYMKLLGIDIGILINFGERVQTQIIVGCDKDYYVYNIKTSLGTLI</sequence>
<proteinExistence type="predicted"/>
<dbReference type="AlphaFoldDB" id="A0A6C0KZC1"/>
<protein>
    <recommendedName>
        <fullName evidence="2">GxxExxY protein</fullName>
    </recommendedName>
</protein>
<dbReference type="InterPro" id="IPR026350">
    <property type="entry name" value="GxxExxY"/>
</dbReference>
<accession>A0A6C0KZC1</accession>
<dbReference type="EMBL" id="MN740994">
    <property type="protein sequence ID" value="QHU22007.1"/>
    <property type="molecule type" value="Genomic_DNA"/>
</dbReference>
<organism evidence="1">
    <name type="scientific">viral metagenome</name>
    <dbReference type="NCBI Taxonomy" id="1070528"/>
    <lineage>
        <taxon>unclassified sequences</taxon>
        <taxon>metagenomes</taxon>
        <taxon>organismal metagenomes</taxon>
    </lineage>
</organism>
<name>A0A6C0KZC1_9ZZZZ</name>
<dbReference type="Pfam" id="PF13366">
    <property type="entry name" value="PDDEXK_3"/>
    <property type="match status" value="1"/>
</dbReference>
<dbReference type="NCBIfam" id="TIGR04256">
    <property type="entry name" value="GxxExxY"/>
    <property type="match status" value="1"/>
</dbReference>
<evidence type="ECO:0000313" key="1">
    <source>
        <dbReference type="EMBL" id="QHU22007.1"/>
    </source>
</evidence>
<reference evidence="1" key="1">
    <citation type="journal article" date="2020" name="Nature">
        <title>Giant virus diversity and host interactions through global metagenomics.</title>
        <authorList>
            <person name="Schulz F."/>
            <person name="Roux S."/>
            <person name="Paez-Espino D."/>
            <person name="Jungbluth S."/>
            <person name="Walsh D.A."/>
            <person name="Denef V.J."/>
            <person name="McMahon K.D."/>
            <person name="Konstantinidis K.T."/>
            <person name="Eloe-Fadrosh E.A."/>
            <person name="Kyrpides N.C."/>
            <person name="Woyke T."/>
        </authorList>
    </citation>
    <scope>NUCLEOTIDE SEQUENCE</scope>
    <source>
        <strain evidence="1">GVMAG-S-3300013286-35</strain>
    </source>
</reference>
<evidence type="ECO:0008006" key="2">
    <source>
        <dbReference type="Google" id="ProtNLM"/>
    </source>
</evidence>